<reference evidence="2 3" key="1">
    <citation type="submission" date="2012-02" db="EMBL/GenBank/DDBJ databases">
        <title>Complete sequence of chromosome of Singulisphaera acidiphila DSM 18658.</title>
        <authorList>
            <consortium name="US DOE Joint Genome Institute (JGI-PGF)"/>
            <person name="Lucas S."/>
            <person name="Copeland A."/>
            <person name="Lapidus A."/>
            <person name="Glavina del Rio T."/>
            <person name="Dalin E."/>
            <person name="Tice H."/>
            <person name="Bruce D."/>
            <person name="Goodwin L."/>
            <person name="Pitluck S."/>
            <person name="Peters L."/>
            <person name="Ovchinnikova G."/>
            <person name="Chertkov O."/>
            <person name="Kyrpides N."/>
            <person name="Mavromatis K."/>
            <person name="Ivanova N."/>
            <person name="Brettin T."/>
            <person name="Detter J.C."/>
            <person name="Han C."/>
            <person name="Larimer F."/>
            <person name="Land M."/>
            <person name="Hauser L."/>
            <person name="Markowitz V."/>
            <person name="Cheng J.-F."/>
            <person name="Hugenholtz P."/>
            <person name="Woyke T."/>
            <person name="Wu D."/>
            <person name="Tindall B."/>
            <person name="Pomrenke H."/>
            <person name="Brambilla E."/>
            <person name="Klenk H.-P."/>
            <person name="Eisen J.A."/>
        </authorList>
    </citation>
    <scope>NUCLEOTIDE SEQUENCE [LARGE SCALE GENOMIC DNA]</scope>
    <source>
        <strain evidence="3">ATCC BAA-1392 / DSM 18658 / VKM B-2454 / MOB10</strain>
    </source>
</reference>
<dbReference type="Proteomes" id="UP000010798">
    <property type="component" value="Chromosome"/>
</dbReference>
<dbReference type="PROSITE" id="PS00018">
    <property type="entry name" value="EF_HAND_1"/>
    <property type="match status" value="2"/>
</dbReference>
<proteinExistence type="predicted"/>
<dbReference type="GO" id="GO:0004553">
    <property type="term" value="F:hydrolase activity, hydrolyzing O-glycosyl compounds"/>
    <property type="evidence" value="ECO:0007669"/>
    <property type="project" value="InterPro"/>
</dbReference>
<sequence length="516" mass="53434">MLLSPHSRPRRCRQQVYPALDRLESRALLSTVTGFASFRGRITGPAGDAIAVQVNPADFDTALGGRVLLRVETRAANGSRLDPGATALESATPGGVRILARRVDASRGTASVTIASVLPGSLTIRPRPEGRTTGDYTLSVSLAGDTNGDHRIDRRDLTAIRRALGRRAGASGVAPGADVDGDGNVSLVDLGITARNLGASTRIRPLTASLGLDRVVDPDGDGKVNEATVDVTGRTAPGVVVRLDRGADGLFEATTTSGADGRYRFTVPLNLGSNPIAVVATDSFGQTASAQLVVTRLGTVGRVLASFDFTQGAQGWESGFADLPANPNASYELQSGLRPLPSDLGVPGTGYLLQGHNRSDDLFMYLKRKLGASDGIVPKQVYSVQFKITVASNAPSGSFGAGGAPGESVILKAGAGSVEPRGVASHGFVRLNMSIGDQATGGSGASVVGNIANGQTQNGQTPVPYVSLTKQHTHTFAAQADNNGNLWLLVGTDSGYEGLTALFYQQIEVQLSPLVA</sequence>
<dbReference type="PROSITE" id="PS51766">
    <property type="entry name" value="DOCKERIN"/>
    <property type="match status" value="1"/>
</dbReference>
<dbReference type="GO" id="GO:0000272">
    <property type="term" value="P:polysaccharide catabolic process"/>
    <property type="evidence" value="ECO:0007669"/>
    <property type="project" value="InterPro"/>
</dbReference>
<evidence type="ECO:0000313" key="3">
    <source>
        <dbReference type="Proteomes" id="UP000010798"/>
    </source>
</evidence>
<dbReference type="SUPFAM" id="SSF63446">
    <property type="entry name" value="Type I dockerin domain"/>
    <property type="match status" value="1"/>
</dbReference>
<dbReference type="RefSeq" id="WP_015246599.1">
    <property type="nucleotide sequence ID" value="NC_019892.1"/>
</dbReference>
<evidence type="ECO:0000313" key="2">
    <source>
        <dbReference type="EMBL" id="AGA27453.1"/>
    </source>
</evidence>
<gene>
    <name evidence="2" type="ordered locus">Sinac_3180</name>
</gene>
<dbReference type="InterPro" id="IPR036439">
    <property type="entry name" value="Dockerin_dom_sf"/>
</dbReference>
<dbReference type="KEGG" id="saci:Sinac_3180"/>
<accession>L0DF67</accession>
<dbReference type="OrthoDB" id="2781053at2"/>
<keyword evidence="3" id="KW-1185">Reference proteome</keyword>
<dbReference type="InterPro" id="IPR013783">
    <property type="entry name" value="Ig-like_fold"/>
</dbReference>
<dbReference type="eggNOG" id="COG0671">
    <property type="taxonomic scope" value="Bacteria"/>
</dbReference>
<name>L0DF67_SINAD</name>
<dbReference type="Gene3D" id="1.10.1330.10">
    <property type="entry name" value="Dockerin domain"/>
    <property type="match status" value="1"/>
</dbReference>
<organism evidence="2 3">
    <name type="scientific">Singulisphaera acidiphila (strain ATCC BAA-1392 / DSM 18658 / VKM B-2454 / MOB10)</name>
    <dbReference type="NCBI Taxonomy" id="886293"/>
    <lineage>
        <taxon>Bacteria</taxon>
        <taxon>Pseudomonadati</taxon>
        <taxon>Planctomycetota</taxon>
        <taxon>Planctomycetia</taxon>
        <taxon>Isosphaerales</taxon>
        <taxon>Isosphaeraceae</taxon>
        <taxon>Singulisphaera</taxon>
    </lineage>
</organism>
<dbReference type="Gene3D" id="2.60.40.10">
    <property type="entry name" value="Immunoglobulins"/>
    <property type="match status" value="1"/>
</dbReference>
<dbReference type="STRING" id="886293.Sinac_3180"/>
<dbReference type="InterPro" id="IPR002105">
    <property type="entry name" value="Dockerin_1_rpt"/>
</dbReference>
<dbReference type="HOGENOM" id="CLU_527741_0_0_0"/>
<feature type="domain" description="Dockerin" evidence="1">
    <location>
        <begin position="139"/>
        <end position="206"/>
    </location>
</feature>
<dbReference type="InterPro" id="IPR018247">
    <property type="entry name" value="EF_Hand_1_Ca_BS"/>
</dbReference>
<protein>
    <recommendedName>
        <fullName evidence="1">Dockerin domain-containing protein</fullName>
    </recommendedName>
</protein>
<dbReference type="AlphaFoldDB" id="L0DF67"/>
<dbReference type="EMBL" id="CP003364">
    <property type="protein sequence ID" value="AGA27453.1"/>
    <property type="molecule type" value="Genomic_DNA"/>
</dbReference>
<dbReference type="InterPro" id="IPR016134">
    <property type="entry name" value="Dockerin_dom"/>
</dbReference>
<evidence type="ECO:0000259" key="1">
    <source>
        <dbReference type="PROSITE" id="PS51766"/>
    </source>
</evidence>
<dbReference type="Pfam" id="PF00404">
    <property type="entry name" value="Dockerin_1"/>
    <property type="match status" value="1"/>
</dbReference>